<accession>F4RE72</accession>
<dbReference type="OrthoDB" id="3055037at2759"/>
<dbReference type="Proteomes" id="UP000001072">
    <property type="component" value="Unassembled WGS sequence"/>
</dbReference>
<name>F4RE72_MELLP</name>
<dbReference type="HOGENOM" id="CLU_004966_5_1_1"/>
<dbReference type="RefSeq" id="XP_007407683.1">
    <property type="nucleotide sequence ID" value="XM_007407621.1"/>
</dbReference>
<reference evidence="4" key="1">
    <citation type="journal article" date="2011" name="Proc. Natl. Acad. Sci. U.S.A.">
        <title>Obligate biotrophy features unraveled by the genomic analysis of rust fungi.</title>
        <authorList>
            <person name="Duplessis S."/>
            <person name="Cuomo C.A."/>
            <person name="Lin Y.-C."/>
            <person name="Aerts A."/>
            <person name="Tisserant E."/>
            <person name="Veneault-Fourrey C."/>
            <person name="Joly D.L."/>
            <person name="Hacquard S."/>
            <person name="Amselem J."/>
            <person name="Cantarel B.L."/>
            <person name="Chiu R."/>
            <person name="Coutinho P.M."/>
            <person name="Feau N."/>
            <person name="Field M."/>
            <person name="Frey P."/>
            <person name="Gelhaye E."/>
            <person name="Goldberg J."/>
            <person name="Grabherr M.G."/>
            <person name="Kodira C.D."/>
            <person name="Kohler A."/>
            <person name="Kuees U."/>
            <person name="Lindquist E.A."/>
            <person name="Lucas S.M."/>
            <person name="Mago R."/>
            <person name="Mauceli E."/>
            <person name="Morin E."/>
            <person name="Murat C."/>
            <person name="Pangilinan J.L."/>
            <person name="Park R."/>
            <person name="Pearson M."/>
            <person name="Quesneville H."/>
            <person name="Rouhier N."/>
            <person name="Sakthikumar S."/>
            <person name="Salamov A.A."/>
            <person name="Schmutz J."/>
            <person name="Selles B."/>
            <person name="Shapiro H."/>
            <person name="Tanguay P."/>
            <person name="Tuskan G.A."/>
            <person name="Henrissat B."/>
            <person name="Van de Peer Y."/>
            <person name="Rouze P."/>
            <person name="Ellis J.G."/>
            <person name="Dodds P.N."/>
            <person name="Schein J.E."/>
            <person name="Zhong S."/>
            <person name="Hamelin R.C."/>
            <person name="Grigoriev I.V."/>
            <person name="Szabo L.J."/>
            <person name="Martin F."/>
        </authorList>
    </citation>
    <scope>NUCLEOTIDE SEQUENCE [LARGE SCALE GENOMIC DNA]</scope>
    <source>
        <strain evidence="4">98AG31 / pathotype 3-4-7</strain>
    </source>
</reference>
<feature type="region of interest" description="Disordered" evidence="1">
    <location>
        <begin position="327"/>
        <end position="352"/>
    </location>
</feature>
<sequence length="352" mass="40133">MLLHDFATHMSFVSPHLTATLTVEDFVRFISLASEVQHRAGTALRLTPKSPPVLPFLSKALDPKFPTHLLQDLWSISFQLLPTTRFDPVAAIRKLGLQSDPKIAEQYLRAPVSKCLVCPEALSPNLHLHSRLNGYLYNTDGVHPVQTIILDCPRCGASYRPSYYTHTRMRHYYTLGMGRDVDILHVHCHYYITNRLAHMLRVIQMLAHVSHFNLTNWFNEVYVENTDVPLFELGQVFSPAMSEVVCLDGLELRDLLAHQDRRQSQLVVPANGTDDNRFDEAIAYHLDQLDVEGTRFRDHYCSKCVRVKSGGVDPGTGEEVFLAARRARQHGRTPRSGRPLYQPPHQKQRPLL</sequence>
<organism evidence="4">
    <name type="scientific">Melampsora larici-populina (strain 98AG31 / pathotype 3-4-7)</name>
    <name type="common">Poplar leaf rust fungus</name>
    <dbReference type="NCBI Taxonomy" id="747676"/>
    <lineage>
        <taxon>Eukaryota</taxon>
        <taxon>Fungi</taxon>
        <taxon>Dikarya</taxon>
        <taxon>Basidiomycota</taxon>
        <taxon>Pucciniomycotina</taxon>
        <taxon>Pucciniomycetes</taxon>
        <taxon>Pucciniales</taxon>
        <taxon>Melampsoraceae</taxon>
        <taxon>Melampsora</taxon>
    </lineage>
</organism>
<dbReference type="InterPro" id="IPR041539">
    <property type="entry name" value="CxC5"/>
</dbReference>
<proteinExistence type="predicted"/>
<dbReference type="KEGG" id="mlr:MELLADRAFT_96278"/>
<evidence type="ECO:0000259" key="2">
    <source>
        <dbReference type="Pfam" id="PF18718"/>
    </source>
</evidence>
<evidence type="ECO:0000313" key="3">
    <source>
        <dbReference type="EMBL" id="EGG09323.1"/>
    </source>
</evidence>
<dbReference type="Pfam" id="PF18718">
    <property type="entry name" value="CxC5"/>
    <property type="match status" value="1"/>
</dbReference>
<feature type="domain" description="CxC5 like cysteine cluster associated with KDZ" evidence="2">
    <location>
        <begin position="103"/>
        <end position="221"/>
    </location>
</feature>
<evidence type="ECO:0000256" key="1">
    <source>
        <dbReference type="SAM" id="MobiDB-lite"/>
    </source>
</evidence>
<keyword evidence="4" id="KW-1185">Reference proteome</keyword>
<gene>
    <name evidence="3" type="ORF">MELLADRAFT_96278</name>
</gene>
<evidence type="ECO:0000313" key="4">
    <source>
        <dbReference type="Proteomes" id="UP000001072"/>
    </source>
</evidence>
<dbReference type="AlphaFoldDB" id="F4RE72"/>
<dbReference type="GeneID" id="18937546"/>
<dbReference type="InParanoid" id="F4RE72"/>
<dbReference type="EMBL" id="GL883098">
    <property type="protein sequence ID" value="EGG09323.1"/>
    <property type="molecule type" value="Genomic_DNA"/>
</dbReference>
<dbReference type="VEuPathDB" id="FungiDB:MELLADRAFT_96278"/>
<dbReference type="eggNOG" id="ENOG502S1HF">
    <property type="taxonomic scope" value="Eukaryota"/>
</dbReference>
<protein>
    <recommendedName>
        <fullName evidence="2">CxC5 like cysteine cluster associated with KDZ domain-containing protein</fullName>
    </recommendedName>
</protein>